<organism evidence="1">
    <name type="scientific">Hokovirus HKV1</name>
    <dbReference type="NCBI Taxonomy" id="1977638"/>
    <lineage>
        <taxon>Viruses</taxon>
        <taxon>Varidnaviria</taxon>
        <taxon>Bamfordvirae</taxon>
        <taxon>Nucleocytoviricota</taxon>
        <taxon>Megaviricetes</taxon>
        <taxon>Imitervirales</taxon>
        <taxon>Mimiviridae</taxon>
        <taxon>Klosneuvirinae</taxon>
        <taxon>Hokovirus</taxon>
    </lineage>
</organism>
<protein>
    <submittedName>
        <fullName evidence="1">Uncharacterized protein</fullName>
    </submittedName>
</protein>
<accession>A0A1V0SEN3</accession>
<gene>
    <name evidence="1" type="ORF">Hokovirus_1_56</name>
</gene>
<reference evidence="1" key="1">
    <citation type="journal article" date="2017" name="Science">
        <title>Giant viruses with an expanded complement of translation system components.</title>
        <authorList>
            <person name="Schulz F."/>
            <person name="Yutin N."/>
            <person name="Ivanova N.N."/>
            <person name="Ortega D.R."/>
            <person name="Lee T.K."/>
            <person name="Vierheilig J."/>
            <person name="Daims H."/>
            <person name="Horn M."/>
            <person name="Wagner M."/>
            <person name="Jensen G.J."/>
            <person name="Kyrpides N.C."/>
            <person name="Koonin E.V."/>
            <person name="Woyke T."/>
        </authorList>
    </citation>
    <scope>NUCLEOTIDE SEQUENCE</scope>
    <source>
        <strain evidence="1">HKV1</strain>
    </source>
</reference>
<proteinExistence type="predicted"/>
<name>A0A1V0SEN3_9VIRU</name>
<evidence type="ECO:0000313" key="1">
    <source>
        <dbReference type="EMBL" id="ARF10177.1"/>
    </source>
</evidence>
<sequence>MIHDKNNKKLELLIIGAQPGDDLVKYLEKQFEVYTLNDNDEINSDHHYCIDLLKLPINHPKKFDLIIVDQSVICHVIYLPSGNIYEQIIKSFLNENGNMISPYCCGGTRTANPYTDMYCNNDCSGILLHCCYNDNCLHYQHWKTCIDDNCKVYLGAKCDSRKKQIDFLINREKFVSDNKDKGYNPDHMEKVKELQEDFERDNVKRFYLEWLYEKENNKKQKEEIKVHIMNQLFNSFRSVEISKKEFFCHGKTKVLELKGYMP</sequence>
<dbReference type="EMBL" id="KY684103">
    <property type="protein sequence ID" value="ARF10177.1"/>
    <property type="molecule type" value="Genomic_DNA"/>
</dbReference>